<dbReference type="PANTHER" id="PTHR46557">
    <property type="entry name" value="SERINE/THREONINE-PROTEIN PHOSPHATASE 1 REGULATORY SUBUNIT 10-RELATED"/>
    <property type="match status" value="1"/>
</dbReference>
<dbReference type="OrthoDB" id="6159439at2759"/>
<evidence type="ECO:0000256" key="1">
    <source>
        <dbReference type="RuleBase" id="RU000682"/>
    </source>
</evidence>
<feature type="domain" description="Homeobox" evidence="3">
    <location>
        <begin position="13"/>
        <end position="50"/>
    </location>
</feature>
<keyword evidence="1" id="KW-0539">Nucleus</keyword>
<organism evidence="4 5">
    <name type="scientific">Mortierella alpina</name>
    <name type="common">Oleaginous fungus</name>
    <name type="synonym">Mortierella renispora</name>
    <dbReference type="NCBI Taxonomy" id="64518"/>
    <lineage>
        <taxon>Eukaryota</taxon>
        <taxon>Fungi</taxon>
        <taxon>Fungi incertae sedis</taxon>
        <taxon>Mucoromycota</taxon>
        <taxon>Mortierellomycotina</taxon>
        <taxon>Mortierellomycetes</taxon>
        <taxon>Mortierellales</taxon>
        <taxon>Mortierellaceae</taxon>
        <taxon>Mortierella</taxon>
    </lineage>
</organism>
<feature type="compositionally biased region" description="Polar residues" evidence="2">
    <location>
        <begin position="334"/>
        <end position="353"/>
    </location>
</feature>
<dbReference type="Gene3D" id="1.10.10.60">
    <property type="entry name" value="Homeodomain-like"/>
    <property type="match status" value="1"/>
</dbReference>
<dbReference type="EMBL" id="JAAAHY010000168">
    <property type="protein sequence ID" value="KAF9966308.1"/>
    <property type="molecule type" value="Genomic_DNA"/>
</dbReference>
<dbReference type="Pfam" id="PF00046">
    <property type="entry name" value="Homeodomain"/>
    <property type="match status" value="1"/>
</dbReference>
<dbReference type="AlphaFoldDB" id="A0A9P6M595"/>
<dbReference type="Gene3D" id="1.20.930.10">
    <property type="entry name" value="Conserved domain common to transcription factors TFIIS, elongin A, CRSP70"/>
    <property type="match status" value="1"/>
</dbReference>
<feature type="region of interest" description="Disordered" evidence="2">
    <location>
        <begin position="577"/>
        <end position="599"/>
    </location>
</feature>
<dbReference type="GO" id="GO:0008157">
    <property type="term" value="F:protein phosphatase 1 binding"/>
    <property type="evidence" value="ECO:0007669"/>
    <property type="project" value="TreeGrafter"/>
</dbReference>
<dbReference type="PANTHER" id="PTHR46557:SF1">
    <property type="entry name" value="SERINE_THREONINE-PROTEIN PHOSPHATASE 1 REGULATORY SUBUNIT 10"/>
    <property type="match status" value="1"/>
</dbReference>
<dbReference type="GO" id="GO:0000785">
    <property type="term" value="C:chromatin"/>
    <property type="evidence" value="ECO:0007669"/>
    <property type="project" value="TreeGrafter"/>
</dbReference>
<accession>A0A9P6M595</accession>
<proteinExistence type="predicted"/>
<name>A0A9P6M595_MORAP</name>
<comment type="subcellular location">
    <subcellularLocation>
        <location evidence="1">Nucleus</location>
    </subcellularLocation>
</comment>
<dbReference type="InterPro" id="IPR035441">
    <property type="entry name" value="TFIIS/LEDGF_dom_sf"/>
</dbReference>
<dbReference type="SUPFAM" id="SSF46689">
    <property type="entry name" value="Homeodomain-like"/>
    <property type="match status" value="1"/>
</dbReference>
<comment type="caution">
    <text evidence="4">The sequence shown here is derived from an EMBL/GenBank/DDBJ whole genome shotgun (WGS) entry which is preliminary data.</text>
</comment>
<evidence type="ECO:0000313" key="5">
    <source>
        <dbReference type="Proteomes" id="UP000738359"/>
    </source>
</evidence>
<feature type="region of interest" description="Disordered" evidence="2">
    <location>
        <begin position="437"/>
        <end position="458"/>
    </location>
</feature>
<evidence type="ECO:0000259" key="3">
    <source>
        <dbReference type="Pfam" id="PF00046"/>
    </source>
</evidence>
<reference evidence="4" key="1">
    <citation type="journal article" date="2020" name="Fungal Divers.">
        <title>Resolving the Mortierellaceae phylogeny through synthesis of multi-gene phylogenetics and phylogenomics.</title>
        <authorList>
            <person name="Vandepol N."/>
            <person name="Liber J."/>
            <person name="Desiro A."/>
            <person name="Na H."/>
            <person name="Kennedy M."/>
            <person name="Barry K."/>
            <person name="Grigoriev I.V."/>
            <person name="Miller A.N."/>
            <person name="O'Donnell K."/>
            <person name="Stajich J.E."/>
            <person name="Bonito G."/>
        </authorList>
    </citation>
    <scope>NUCLEOTIDE SEQUENCE</scope>
    <source>
        <strain evidence="4">CK1249</strain>
    </source>
</reference>
<dbReference type="GO" id="GO:0072357">
    <property type="term" value="C:PTW/PP1 phosphatase complex"/>
    <property type="evidence" value="ECO:0007669"/>
    <property type="project" value="TreeGrafter"/>
</dbReference>
<dbReference type="InterPro" id="IPR001356">
    <property type="entry name" value="HD"/>
</dbReference>
<feature type="compositionally biased region" description="Basic and acidic residues" evidence="2">
    <location>
        <begin position="444"/>
        <end position="458"/>
    </location>
</feature>
<evidence type="ECO:0000256" key="2">
    <source>
        <dbReference type="SAM" id="MobiDB-lite"/>
    </source>
</evidence>
<dbReference type="GO" id="GO:0003677">
    <property type="term" value="F:DNA binding"/>
    <property type="evidence" value="ECO:0007669"/>
    <property type="project" value="UniProtKB-KW"/>
</dbReference>
<gene>
    <name evidence="4" type="ORF">BGZ70_002714</name>
</gene>
<sequence length="599" mass="65588">MAGPVIVTSNASRTRKNYTNEQKIRLEALFQRNPNPSIQERILVASEINETEARGAIRDSVGGRRAGKFTLSSVHCPSKGLTTTEESGREEPQFCKAHRLGPLLLGGSVAKPENMLRIAELMASVSDMGGRRYILNALLSTKLRPIQQRFLQTSGPKLLGLWIKNAMEDPHSPECHETVTKAIKILKELPFDLEKLSEFKLGKIIKQIATGKEGSQVLIRSAAELKDQWLGLINSTDTLSLPSNMTASAAGAKKTISKGISIPFFGDNQAREMAQLPKFTKAKPGATSAPKSPRITSNPGFFNEIAPLAPSAPTPNSKARASSAHKGNSRVDFGSSSSVTNLRQTAASASSGTGRPLVDSRPPQSKVPLGPVVINPQPTLTTANRARSLAFNASSSQHDKAREAGLKLIHKKKTVRFKADFELVQIKYFERVVYEDDEDDEEGAHDRDDDRDQDIGRDMDVDHYWRDDVYGGGNASWIEAREKDTTNRSTFTMADSVLEDLIQGAAWRHPIPLLIVHPVPLDDEEASCELAHGEESLEKEIQGRREDITEPQIYTDVASIPPSPAEPELESVLEPVSNPQADQEEEVGGTRAIPLFEVS</sequence>
<dbReference type="CDD" id="cd00086">
    <property type="entry name" value="homeodomain"/>
    <property type="match status" value="1"/>
</dbReference>
<dbReference type="InterPro" id="IPR009057">
    <property type="entry name" value="Homeodomain-like_sf"/>
</dbReference>
<dbReference type="Proteomes" id="UP000738359">
    <property type="component" value="Unassembled WGS sequence"/>
</dbReference>
<keyword evidence="1" id="KW-0238">DNA-binding</keyword>
<keyword evidence="1" id="KW-0371">Homeobox</keyword>
<feature type="region of interest" description="Disordered" evidence="2">
    <location>
        <begin position="280"/>
        <end position="377"/>
    </location>
</feature>
<protein>
    <recommendedName>
        <fullName evidence="3">Homeobox domain-containing protein</fullName>
    </recommendedName>
</protein>
<dbReference type="GO" id="GO:0005634">
    <property type="term" value="C:nucleus"/>
    <property type="evidence" value="ECO:0007669"/>
    <property type="project" value="UniProtKB-SubCell"/>
</dbReference>
<evidence type="ECO:0000313" key="4">
    <source>
        <dbReference type="EMBL" id="KAF9966308.1"/>
    </source>
</evidence>
<keyword evidence="5" id="KW-1185">Reference proteome</keyword>